<dbReference type="InterPro" id="IPR019286">
    <property type="entry name" value="DUF2339_TM"/>
</dbReference>
<feature type="transmembrane region" description="Helical" evidence="1">
    <location>
        <begin position="562"/>
        <end position="581"/>
    </location>
</feature>
<feature type="transmembrane region" description="Helical" evidence="1">
    <location>
        <begin position="333"/>
        <end position="352"/>
    </location>
</feature>
<name>A0AA90SJX1_9ACTN</name>
<evidence type="ECO:0000313" key="2">
    <source>
        <dbReference type="EMBL" id="MDP0396547.1"/>
    </source>
</evidence>
<gene>
    <name evidence="2" type="ORF">Q7X28_01275</name>
</gene>
<evidence type="ECO:0000313" key="3">
    <source>
        <dbReference type="Proteomes" id="UP001178281"/>
    </source>
</evidence>
<dbReference type="Proteomes" id="UP001178281">
    <property type="component" value="Unassembled WGS sequence"/>
</dbReference>
<feature type="transmembrane region" description="Helical" evidence="1">
    <location>
        <begin position="129"/>
        <end position="149"/>
    </location>
</feature>
<proteinExistence type="predicted"/>
<feature type="transmembrane region" description="Helical" evidence="1">
    <location>
        <begin position="100"/>
        <end position="123"/>
    </location>
</feature>
<feature type="transmembrane region" description="Helical" evidence="1">
    <location>
        <begin position="472"/>
        <end position="493"/>
    </location>
</feature>
<feature type="transmembrane region" description="Helical" evidence="1">
    <location>
        <begin position="282"/>
        <end position="300"/>
    </location>
</feature>
<organism evidence="2 3">
    <name type="scientific">Tsukamurella strandjordii</name>
    <dbReference type="NCBI Taxonomy" id="147577"/>
    <lineage>
        <taxon>Bacteria</taxon>
        <taxon>Bacillati</taxon>
        <taxon>Actinomycetota</taxon>
        <taxon>Actinomycetes</taxon>
        <taxon>Mycobacteriales</taxon>
        <taxon>Tsukamurellaceae</taxon>
        <taxon>Tsukamurella</taxon>
    </lineage>
</organism>
<feature type="transmembrane region" description="Helical" evidence="1">
    <location>
        <begin position="309"/>
        <end position="327"/>
    </location>
</feature>
<accession>A0AA90SJX1</accession>
<dbReference type="RefSeq" id="WP_305110041.1">
    <property type="nucleotide sequence ID" value="NZ_JAUTIX010000001.1"/>
</dbReference>
<keyword evidence="1" id="KW-0812">Transmembrane</keyword>
<feature type="transmembrane region" description="Helical" evidence="1">
    <location>
        <begin position="531"/>
        <end position="550"/>
    </location>
</feature>
<keyword evidence="3" id="KW-1185">Reference proteome</keyword>
<feature type="transmembrane region" description="Helical" evidence="1">
    <location>
        <begin position="211"/>
        <end position="228"/>
    </location>
</feature>
<dbReference type="Pfam" id="PF10101">
    <property type="entry name" value="DUF2339"/>
    <property type="match status" value="1"/>
</dbReference>
<reference evidence="2" key="1">
    <citation type="submission" date="2023-08" db="EMBL/GenBank/DDBJ databases">
        <title>The draft genome of Tsukamurella strandjordii strain 050030.</title>
        <authorList>
            <person name="Zhao F."/>
            <person name="Feng Y."/>
            <person name="Zong Z."/>
        </authorList>
    </citation>
    <scope>NUCLEOTIDE SEQUENCE</scope>
    <source>
        <strain evidence="2">050030</strain>
    </source>
</reference>
<dbReference type="PANTHER" id="PTHR38434">
    <property type="entry name" value="BLL2549 PROTEIN"/>
    <property type="match status" value="1"/>
</dbReference>
<comment type="caution">
    <text evidence="2">The sequence shown here is derived from an EMBL/GenBank/DDBJ whole genome shotgun (WGS) entry which is preliminary data.</text>
</comment>
<feature type="transmembrane region" description="Helical" evidence="1">
    <location>
        <begin position="161"/>
        <end position="181"/>
    </location>
</feature>
<feature type="transmembrane region" description="Helical" evidence="1">
    <location>
        <begin position="438"/>
        <end position="460"/>
    </location>
</feature>
<feature type="transmembrane region" description="Helical" evidence="1">
    <location>
        <begin position="259"/>
        <end position="276"/>
    </location>
</feature>
<feature type="transmembrane region" description="Helical" evidence="1">
    <location>
        <begin position="234"/>
        <end position="252"/>
    </location>
</feature>
<keyword evidence="1" id="KW-1133">Transmembrane helix</keyword>
<feature type="transmembrane region" description="Helical" evidence="1">
    <location>
        <begin position="505"/>
        <end position="524"/>
    </location>
</feature>
<dbReference type="PANTHER" id="PTHR38434:SF1">
    <property type="entry name" value="BLL2549 PROTEIN"/>
    <property type="match status" value="1"/>
</dbReference>
<keyword evidence="1" id="KW-0472">Membrane</keyword>
<feature type="transmembrane region" description="Helical" evidence="1">
    <location>
        <begin position="359"/>
        <end position="376"/>
    </location>
</feature>
<dbReference type="AlphaFoldDB" id="A0AA90SJX1"/>
<protein>
    <submittedName>
        <fullName evidence="2">DUF2339 domain-containing protein</fullName>
    </submittedName>
</protein>
<dbReference type="EMBL" id="JAUTIX010000001">
    <property type="protein sequence ID" value="MDP0396547.1"/>
    <property type="molecule type" value="Genomic_DNA"/>
</dbReference>
<feature type="transmembrane region" description="Helical" evidence="1">
    <location>
        <begin position="412"/>
        <end position="432"/>
    </location>
</feature>
<evidence type="ECO:0000256" key="1">
    <source>
        <dbReference type="SAM" id="Phobius"/>
    </source>
</evidence>
<feature type="transmembrane region" description="Helical" evidence="1">
    <location>
        <begin position="187"/>
        <end position="204"/>
    </location>
</feature>
<sequence length="591" mass="58186">MTATDSRIARLATELDITVRRLQWMQVELGEIARDPRGTVAPVPAQVPARPLPAPLPALRPVPPARPTATGVSGPVWTPGLGSAPAATPSAASPFTVGRVLAGAGVLVTLVGVALLLVLAAQAGLLGPAVRVGLGTALAAGLLGTALWLHRRPGGTVGASALAATGVAAAYLDTVAITGIYHWVNPAVGLALSGLIALGGLWLASRWNSQWLGIAVFAPIYPLAPPLADSGYLLGGFTVILAIASIGVRRPADWQWLHLVRSVGTSGTLGVLALAADSAEALPALGAAVLGATVGLLAAADPRARDGRALPLVAGGMIAALPVLVALPGASAWAAAGGVAALIAGAVAMGLLPGTVTGVRAAWFGTATVAALAGIAVLVPTVWIPAALLGAGTAALSAGARDRVAMTCGCILGGLGILLGVGTFGATVLATSSETVRYAGSAGVLVASALGIAFGAVLVWRGPGAVPAERRTAILIAGGAIILGSTTVLLVNAGWAVAGPAGMRWGHGLATVTWMAVGAAAVLVRRPGTGPATTVAGLVMIGAAVAKLFLFDLASLDGVVRVIAFLVVGVALLAVGAVYAARPDRADDAPR</sequence>